<dbReference type="EMBL" id="JAYKLX010000002">
    <property type="protein sequence ID" value="MEB3344601.1"/>
    <property type="molecule type" value="Genomic_DNA"/>
</dbReference>
<dbReference type="RefSeq" id="WP_324178642.1">
    <property type="nucleotide sequence ID" value="NZ_BAABAW010000003.1"/>
</dbReference>
<reference evidence="1 2" key="1">
    <citation type="journal article" date="2013" name="Int. J. Syst. Evol. Microbiol.">
        <title>Aquimarina gracilis sp. nov., isolated from the gut microflora of a mussel, Mytilus coruscus, and emended description of Aquimarina spongiae.</title>
        <authorList>
            <person name="Park S.C."/>
            <person name="Choe H.N."/>
            <person name="Baik K.S."/>
            <person name="Seong C.N."/>
        </authorList>
    </citation>
    <scope>NUCLEOTIDE SEQUENCE [LARGE SCALE GENOMIC DNA]</scope>
    <source>
        <strain evidence="1 2">PSC32</strain>
    </source>
</reference>
<sequence length="592" mass="65849">MSYTKSYLSDPHYGYDMVTAVTQTSVNATMMEWLSSYKGELFTRAYVYDPSTKLPVLTDYSALVKKLGFDPFTIPADTPDTDPKIKALIQEKFMFAFQIKIGLPNFPLDKIPPIVELNQQGSTVTYNMVCETFKIIDLQANMYGSSNWINLDQSTADAPWQIQFNVDLDLIKDSVTNKFHLLPKKIQDEIKNLGENLFSVQQLYFDLNTAALSSSFKVVGLNPTSQAFVYLSTVFLGSYVREVAKDGGIMLGFGVVSNTPFPKNVSLVPTDLNFVVSSYKDSSGKGTTDFDAYTLNYLIMANDNTMPPAVPFAWNWVEKNNLSKFAGSVAINRNVFADFLNNLISPSLGIITKEPTVSFHVNLIKANVTTGFKSTQGPYKYKLMPTGGSHVLSYSYTKEASDSDTFVPNWGNYSVKYTATSDIYLEGTQIKNVTKLNAHCHLNIDGGVTEGNWAQYTLTTHYNIGVNAQGQISVTMAQDPLKDTSEKPNPGAWAKFISLGTIDNMVSEIQGYLKNWLSGYINNESGTIQNMLNGSNTWVFPGSKTFTFQDAEFSDHQDMIAHVLYADPTGQGVQMIKTQQDPEPELEADFYQ</sequence>
<evidence type="ECO:0000313" key="1">
    <source>
        <dbReference type="EMBL" id="MEB3344601.1"/>
    </source>
</evidence>
<evidence type="ECO:0008006" key="3">
    <source>
        <dbReference type="Google" id="ProtNLM"/>
    </source>
</evidence>
<evidence type="ECO:0000313" key="2">
    <source>
        <dbReference type="Proteomes" id="UP001327027"/>
    </source>
</evidence>
<protein>
    <recommendedName>
        <fullName evidence="3">Thiol-activated cytolysin</fullName>
    </recommendedName>
</protein>
<name>A0ABU5ZS30_9FLAO</name>
<gene>
    <name evidence="1" type="ORF">U6A24_03960</name>
</gene>
<accession>A0ABU5ZS30</accession>
<dbReference type="Proteomes" id="UP001327027">
    <property type="component" value="Unassembled WGS sequence"/>
</dbReference>
<proteinExistence type="predicted"/>
<keyword evidence="2" id="KW-1185">Reference proteome</keyword>
<comment type="caution">
    <text evidence="1">The sequence shown here is derived from an EMBL/GenBank/DDBJ whole genome shotgun (WGS) entry which is preliminary data.</text>
</comment>
<organism evidence="1 2">
    <name type="scientific">Aquimarina gracilis</name>
    <dbReference type="NCBI Taxonomy" id="874422"/>
    <lineage>
        <taxon>Bacteria</taxon>
        <taxon>Pseudomonadati</taxon>
        <taxon>Bacteroidota</taxon>
        <taxon>Flavobacteriia</taxon>
        <taxon>Flavobacteriales</taxon>
        <taxon>Flavobacteriaceae</taxon>
        <taxon>Aquimarina</taxon>
    </lineage>
</organism>